<protein>
    <submittedName>
        <fullName evidence="1">Tail assembly chaperone</fullName>
    </submittedName>
</protein>
<dbReference type="EMBL" id="BK014677">
    <property type="protein sequence ID" value="DAD67467.1"/>
    <property type="molecule type" value="Genomic_DNA"/>
</dbReference>
<reference evidence="1" key="1">
    <citation type="journal article" date="2021" name="Proc. Natl. Acad. Sci. U.S.A.">
        <title>A Catalog of Tens of Thousands of Viruses from Human Metagenomes Reveals Hidden Associations with Chronic Diseases.</title>
        <authorList>
            <person name="Tisza M.J."/>
            <person name="Buck C.B."/>
        </authorList>
    </citation>
    <scope>NUCLEOTIDE SEQUENCE</scope>
    <source>
        <strain evidence="1">CtpGU1</strain>
    </source>
</reference>
<accession>A0A8S5LC73</accession>
<evidence type="ECO:0000313" key="1">
    <source>
        <dbReference type="EMBL" id="DAD67467.1"/>
    </source>
</evidence>
<proteinExistence type="predicted"/>
<organism evidence="1">
    <name type="scientific">Siphoviridae sp. ctpGU1</name>
    <dbReference type="NCBI Taxonomy" id="2823601"/>
    <lineage>
        <taxon>Viruses</taxon>
        <taxon>Duplodnaviria</taxon>
        <taxon>Heunggongvirae</taxon>
        <taxon>Uroviricota</taxon>
        <taxon>Caudoviricetes</taxon>
    </lineage>
</organism>
<name>A0A8S5LC73_9CAUD</name>
<sequence>MVVIKKFENTIPVDFGEFELRFVVSDENILKLAELKDYAKELQEKLSNLSGTTSDLKTVKDLAKDLWVKLFDEDTFNRVYEVCGRSCIPTFLSAIQTIKGIADEMENSMTVDKYIKYLDIDHA</sequence>